<dbReference type="PANTHER" id="PTHR24559:SF444">
    <property type="entry name" value="REVERSE TRANSCRIPTASE DOMAIN-CONTAINING PROTEIN"/>
    <property type="match status" value="1"/>
</dbReference>
<organism evidence="3 4">
    <name type="scientific">Tanacetum coccineum</name>
    <dbReference type="NCBI Taxonomy" id="301880"/>
    <lineage>
        <taxon>Eukaryota</taxon>
        <taxon>Viridiplantae</taxon>
        <taxon>Streptophyta</taxon>
        <taxon>Embryophyta</taxon>
        <taxon>Tracheophyta</taxon>
        <taxon>Spermatophyta</taxon>
        <taxon>Magnoliopsida</taxon>
        <taxon>eudicotyledons</taxon>
        <taxon>Gunneridae</taxon>
        <taxon>Pentapetalae</taxon>
        <taxon>asterids</taxon>
        <taxon>campanulids</taxon>
        <taxon>Asterales</taxon>
        <taxon>Asteraceae</taxon>
        <taxon>Asteroideae</taxon>
        <taxon>Anthemideae</taxon>
        <taxon>Anthemidinae</taxon>
        <taxon>Tanacetum</taxon>
    </lineage>
</organism>
<dbReference type="InterPro" id="IPR043502">
    <property type="entry name" value="DNA/RNA_pol_sf"/>
</dbReference>
<evidence type="ECO:0000313" key="4">
    <source>
        <dbReference type="Proteomes" id="UP001151760"/>
    </source>
</evidence>
<dbReference type="InterPro" id="IPR053134">
    <property type="entry name" value="RNA-dir_DNA_polymerase"/>
</dbReference>
<gene>
    <name evidence="3" type="ORF">Tco_0751925</name>
</gene>
<dbReference type="CDD" id="cd01647">
    <property type="entry name" value="RT_LTR"/>
    <property type="match status" value="1"/>
</dbReference>
<dbReference type="SUPFAM" id="SSF56672">
    <property type="entry name" value="DNA/RNA polymerases"/>
    <property type="match status" value="1"/>
</dbReference>
<dbReference type="Proteomes" id="UP001151760">
    <property type="component" value="Unassembled WGS sequence"/>
</dbReference>
<dbReference type="InterPro" id="IPR043128">
    <property type="entry name" value="Rev_trsase/Diguanyl_cyclase"/>
</dbReference>
<keyword evidence="4" id="KW-1185">Reference proteome</keyword>
<dbReference type="EMBL" id="BQNB010011045">
    <property type="protein sequence ID" value="GJS85384.1"/>
    <property type="molecule type" value="Genomic_DNA"/>
</dbReference>
<keyword evidence="3" id="KW-0695">RNA-directed DNA polymerase</keyword>
<evidence type="ECO:0000313" key="3">
    <source>
        <dbReference type="EMBL" id="GJS85384.1"/>
    </source>
</evidence>
<dbReference type="Gene3D" id="3.30.70.270">
    <property type="match status" value="1"/>
</dbReference>
<dbReference type="Gene3D" id="3.10.10.10">
    <property type="entry name" value="HIV Type 1 Reverse Transcriptase, subunit A, domain 1"/>
    <property type="match status" value="1"/>
</dbReference>
<sequence length="980" mass="112762">MDDEPMWTADRVVSSTPGSVITIPKTINEFAIKGNHLTLVKGNQFDDRTKIDPHKRIHEFLEIYDMFKHRDTKNEVVRLMMFLLSLTGEAKTYRFFPPSLFDRLLEETRAFSQHENESLINAWIRMKEMLRNCHGHNLSKGNIIKIFYHGLNKITQEVLNAAAGGIFLYKTPNQAYQLHKDKVLLKLDWAKNQKTKSSLKKTIAFTDECNNNSDTDKIMARMDAMTIKMDAQYKELQSRAKQLTPILTMMTYLCLVKKRLNSCKLSVRLVFTMITATETRIAIIGFQADGMFTTKTTIDPTPIKNVAKNHQASIQNLETKFDRLADKQSGRPSRSLPSNTQPNPRGNNPKAYQPPQSRNEHVNAVFTKSVIRVKQKQLNLGVGTERMIFNIDSAIKHSYLNDDTCFSIDIFNEILEEDFDALPNEWSKILHSIEGTILEEEIFSKFDKFIAMALNENYNSESDEEEPKFKKITINTDYKLKTSLEEPLTDLELKPLPDNLEYVFLEEPSFLSVIISSQVSAQNKSKLVSVLKNIKMHLPGKQQTFLVFAHHSANTRYNFWMTKSQLYFQNPIDPMDQEKTTFTCPFDTYAYRRMPFGLCNAPTTFQRCILAIFHDMIEESVEVFIDDFSVFGNSFDKCLNNLDKMLQRCKDAYLVLNWENVTTMVKEGIMIGHSPNWNLSFELICDASDFAVGAVLGQKDEFDIEIKDKKGTENVVSDHLSQIDNNETSDDIEVGDNFPEETLMEINTRDEPKLDDALWAFRTAYKTPTGTTPYKLIYGKNCHLPFEIEHRAYRALKNCNPDLIAAGEKEIFYAEFLKKSHITQEVSRRAVDLKEIQDEDTSLSKITSEIPMEVEGFEPPQEEVIPICRSERTHRVPNRLCLNVEVEEHGVGDLNEPTSYKAAMLDPESNKWLDAMNAEMQSMIDNNVWVLVDLPPNSRLVAKGYTQLYRVDYEEMFSPVADFRAIRILISIAAFYDYEI</sequence>
<evidence type="ECO:0000259" key="2">
    <source>
        <dbReference type="Pfam" id="PF00078"/>
    </source>
</evidence>
<comment type="caution">
    <text evidence="3">The sequence shown here is derived from an EMBL/GenBank/DDBJ whole genome shotgun (WGS) entry which is preliminary data.</text>
</comment>
<keyword evidence="3" id="KW-0548">Nucleotidyltransferase</keyword>
<reference evidence="3" key="2">
    <citation type="submission" date="2022-01" db="EMBL/GenBank/DDBJ databases">
        <authorList>
            <person name="Yamashiro T."/>
            <person name="Shiraishi A."/>
            <person name="Satake H."/>
            <person name="Nakayama K."/>
        </authorList>
    </citation>
    <scope>NUCLEOTIDE SEQUENCE</scope>
</reference>
<keyword evidence="3" id="KW-0808">Transferase</keyword>
<protein>
    <submittedName>
        <fullName evidence="3">Reverse transcriptase domain-containing protein</fullName>
    </submittedName>
</protein>
<accession>A0ABQ4Z5I3</accession>
<feature type="region of interest" description="Disordered" evidence="1">
    <location>
        <begin position="325"/>
        <end position="359"/>
    </location>
</feature>
<proteinExistence type="predicted"/>
<evidence type="ECO:0000256" key="1">
    <source>
        <dbReference type="SAM" id="MobiDB-lite"/>
    </source>
</evidence>
<feature type="compositionally biased region" description="Polar residues" evidence="1">
    <location>
        <begin position="330"/>
        <end position="346"/>
    </location>
</feature>
<dbReference type="Pfam" id="PF00078">
    <property type="entry name" value="RVT_1"/>
    <property type="match status" value="1"/>
</dbReference>
<dbReference type="GO" id="GO:0003964">
    <property type="term" value="F:RNA-directed DNA polymerase activity"/>
    <property type="evidence" value="ECO:0007669"/>
    <property type="project" value="UniProtKB-KW"/>
</dbReference>
<dbReference type="PANTHER" id="PTHR24559">
    <property type="entry name" value="TRANSPOSON TY3-I GAG-POL POLYPROTEIN"/>
    <property type="match status" value="1"/>
</dbReference>
<dbReference type="InterPro" id="IPR000477">
    <property type="entry name" value="RT_dom"/>
</dbReference>
<name>A0ABQ4Z5I3_9ASTR</name>
<reference evidence="3" key="1">
    <citation type="journal article" date="2022" name="Int. J. Mol. Sci.">
        <title>Draft Genome of Tanacetum Coccineum: Genomic Comparison of Closely Related Tanacetum-Family Plants.</title>
        <authorList>
            <person name="Yamashiro T."/>
            <person name="Shiraishi A."/>
            <person name="Nakayama K."/>
            <person name="Satake H."/>
        </authorList>
    </citation>
    <scope>NUCLEOTIDE SEQUENCE</scope>
</reference>
<feature type="domain" description="Reverse transcriptase" evidence="2">
    <location>
        <begin position="529"/>
        <end position="668"/>
    </location>
</feature>